<reference evidence="1 2" key="2">
    <citation type="submission" date="2018-11" db="EMBL/GenBank/DDBJ databases">
        <authorList>
            <consortium name="Pathogen Informatics"/>
        </authorList>
    </citation>
    <scope>NUCLEOTIDE SEQUENCE [LARGE SCALE GENOMIC DNA]</scope>
</reference>
<accession>A0A183EW58</accession>
<evidence type="ECO:0000313" key="2">
    <source>
        <dbReference type="Proteomes" id="UP000271098"/>
    </source>
</evidence>
<dbReference type="Proteomes" id="UP000271098">
    <property type="component" value="Unassembled WGS sequence"/>
</dbReference>
<keyword evidence="2" id="KW-1185">Reference proteome</keyword>
<proteinExistence type="predicted"/>
<sequence length="84" mass="9326">MLSVIPLHDWPKHLEVQSICGNTLPTPIGASDEALFPKLAYSKKQSCALKPKQAIAKAMISQQNNRTINQCCFAALTNKFFAFF</sequence>
<evidence type="ECO:0000313" key="1">
    <source>
        <dbReference type="EMBL" id="VDN43889.1"/>
    </source>
</evidence>
<evidence type="ECO:0000313" key="3">
    <source>
        <dbReference type="WBParaSite" id="GPUH_0002522901-mRNA-1"/>
    </source>
</evidence>
<gene>
    <name evidence="1" type="ORF">GPUH_LOCUS25199</name>
</gene>
<dbReference type="WBParaSite" id="GPUH_0002522901-mRNA-1">
    <property type="protein sequence ID" value="GPUH_0002522901-mRNA-1"/>
    <property type="gene ID" value="GPUH_0002522901"/>
</dbReference>
<organism evidence="3">
    <name type="scientific">Gongylonema pulchrum</name>
    <dbReference type="NCBI Taxonomy" id="637853"/>
    <lineage>
        <taxon>Eukaryota</taxon>
        <taxon>Metazoa</taxon>
        <taxon>Ecdysozoa</taxon>
        <taxon>Nematoda</taxon>
        <taxon>Chromadorea</taxon>
        <taxon>Rhabditida</taxon>
        <taxon>Spirurina</taxon>
        <taxon>Spiruromorpha</taxon>
        <taxon>Spiruroidea</taxon>
        <taxon>Gongylonematidae</taxon>
        <taxon>Gongylonema</taxon>
    </lineage>
</organism>
<reference evidence="3" key="1">
    <citation type="submission" date="2016-06" db="UniProtKB">
        <authorList>
            <consortium name="WormBaseParasite"/>
        </authorList>
    </citation>
    <scope>IDENTIFICATION</scope>
</reference>
<protein>
    <submittedName>
        <fullName evidence="1 3">Uncharacterized protein</fullName>
    </submittedName>
</protein>
<name>A0A183EW58_9BILA</name>
<dbReference type="EMBL" id="UYRT01104143">
    <property type="protein sequence ID" value="VDN43889.1"/>
    <property type="molecule type" value="Genomic_DNA"/>
</dbReference>
<dbReference type="AlphaFoldDB" id="A0A183EW58"/>